<dbReference type="PANTHER" id="PTHR30222:SF2">
    <property type="entry name" value="ABC TRANSPORTER SUBSTRATE-BINDING PROTEIN"/>
    <property type="match status" value="1"/>
</dbReference>
<dbReference type="PATRIC" id="fig|380.5.peg.6203"/>
<dbReference type="Gene3D" id="3.40.190.10">
    <property type="entry name" value="Periplasmic binding protein-like II"/>
    <property type="match status" value="2"/>
</dbReference>
<proteinExistence type="predicted"/>
<sequence>MSRKLTLLFGTCAVLVMTAVAHAQTLTIATNGGSPAEAQAATYDKSFTEKTGVAVVQDDAAYSELSKIRAQIDTGNLIWDMAVTVSVREATMCQEGLIEKIDWSQYLSADDFAAVGGFGACGAPYITSPGVIAYDTERYPDDTGPKSLADFWDVEKFPGMRGLVYQPDEILELALMADGVPPEQVAEVLITPQGLDRAFAKLEILKPHIRWWKSGSESMQFLMNGETVMTYAYPGRVYNANKTDNRKFKIAWEAGYVSTPIYLVVVKGSSNKDAAIEYVKNALSPQQQAAYSDLTGQSPANSKAFDLLPKGGRLEEPKKYQDRGMVQAGSAYLNWYMDNGDMLAQRFSKFVGATK</sequence>
<keyword evidence="4" id="KW-0614">Plasmid</keyword>
<dbReference type="SUPFAM" id="SSF53850">
    <property type="entry name" value="Periplasmic binding protein-like II"/>
    <property type="match status" value="1"/>
</dbReference>
<dbReference type="RefSeq" id="WP_014332753.1">
    <property type="nucleotide sequence ID" value="NC_016815.1"/>
</dbReference>
<evidence type="ECO:0000313" key="4">
    <source>
        <dbReference type="EMBL" id="CCF01123.1"/>
    </source>
</evidence>
<organism evidence="4 5">
    <name type="scientific">Sinorhizobium fredii (strain HH103)</name>
    <dbReference type="NCBI Taxonomy" id="1117943"/>
    <lineage>
        <taxon>Bacteria</taxon>
        <taxon>Pseudomonadati</taxon>
        <taxon>Pseudomonadota</taxon>
        <taxon>Alphaproteobacteria</taxon>
        <taxon>Hyphomicrobiales</taxon>
        <taxon>Rhizobiaceae</taxon>
        <taxon>Sinorhizobium/Ensifer group</taxon>
        <taxon>Sinorhizobium</taxon>
    </lineage>
</organism>
<dbReference type="KEGG" id="sfh:SFHH103_06665"/>
<dbReference type="PANTHER" id="PTHR30222">
    <property type="entry name" value="SPERMIDINE/PUTRESCINE-BINDING PERIPLASMIC PROTEIN"/>
    <property type="match status" value="1"/>
</dbReference>
<keyword evidence="1 3" id="KW-0732">Signal</keyword>
<dbReference type="HOGENOM" id="CLU_026974_8_0_5"/>
<evidence type="ECO:0000313" key="5">
    <source>
        <dbReference type="Proteomes" id="UP000007735"/>
    </source>
</evidence>
<evidence type="ECO:0000256" key="2">
    <source>
        <dbReference type="ARBA" id="ARBA00022764"/>
    </source>
</evidence>
<accession>G9AJ91</accession>
<protein>
    <submittedName>
        <fullName evidence="4">Probable spermidine/putrescine ABC transporter substrate-binding protein</fullName>
    </submittedName>
</protein>
<gene>
    <name evidence="4" type="ordered locus">SFHH103_06665</name>
</gene>
<feature type="signal peptide" evidence="3">
    <location>
        <begin position="1"/>
        <end position="23"/>
    </location>
</feature>
<geneLocation type="plasmid" evidence="4 5">
    <name>pSfHH103e</name>
</geneLocation>
<evidence type="ECO:0000256" key="1">
    <source>
        <dbReference type="ARBA" id="ARBA00022729"/>
    </source>
</evidence>
<dbReference type="AlphaFoldDB" id="G9AJ91"/>
<dbReference type="Pfam" id="PF13416">
    <property type="entry name" value="SBP_bac_8"/>
    <property type="match status" value="1"/>
</dbReference>
<evidence type="ECO:0000256" key="3">
    <source>
        <dbReference type="SAM" id="SignalP"/>
    </source>
</evidence>
<reference evidence="4 5" key="1">
    <citation type="journal article" date="2012" name="J. Bacteriol.">
        <title>Genome sequence of the soybean symbiont Sinorhizobium fredii HH103.</title>
        <authorList>
            <person name="Weidner S."/>
            <person name="Becker A."/>
            <person name="Bonilla I."/>
            <person name="Jaenicke S."/>
            <person name="Lloret J."/>
            <person name="Margaret I."/>
            <person name="Puhler A."/>
            <person name="Ruiz-Sainz J.E."/>
            <person name="Schneiker-Bekel S."/>
            <person name="Szczepanowski R."/>
            <person name="Vinardell J.M."/>
            <person name="Zehner S."/>
            <person name="Gottfert M."/>
        </authorList>
    </citation>
    <scope>NUCLEOTIDE SEQUENCE [LARGE SCALE GENOMIC DNA]</scope>
    <source>
        <strain evidence="4 5">HH103</strain>
        <plasmid evidence="5">pSfHH103e</plasmid>
    </source>
</reference>
<dbReference type="Proteomes" id="UP000007735">
    <property type="component" value="Plasmid pSfHH103e"/>
</dbReference>
<dbReference type="InterPro" id="IPR006059">
    <property type="entry name" value="SBP"/>
</dbReference>
<dbReference type="CDD" id="cd13589">
    <property type="entry name" value="PBP2_polyamine_RpCGA009"/>
    <property type="match status" value="1"/>
</dbReference>
<dbReference type="EMBL" id="HE616899">
    <property type="protein sequence ID" value="CCF01123.1"/>
    <property type="molecule type" value="Genomic_DNA"/>
</dbReference>
<feature type="chain" id="PRO_5003520167" evidence="3">
    <location>
        <begin position="24"/>
        <end position="355"/>
    </location>
</feature>
<keyword evidence="2" id="KW-0574">Periplasm</keyword>
<name>G9AJ91_SINF1</name>